<comment type="pathway">
    <text evidence="3 15">Cofactor biosynthesis; FMN biosynthesis; FMN from riboflavin (ATP route): step 1/1.</text>
</comment>
<evidence type="ECO:0000256" key="7">
    <source>
        <dbReference type="ARBA" id="ARBA00022695"/>
    </source>
</evidence>
<dbReference type="Proteomes" id="UP001465153">
    <property type="component" value="Unassembled WGS sequence"/>
</dbReference>
<evidence type="ECO:0000256" key="13">
    <source>
        <dbReference type="ARBA" id="ARBA00047880"/>
    </source>
</evidence>
<name>A0ABQ0A7A3_9GAMM</name>
<keyword evidence="11 15" id="KW-0067">ATP-binding</keyword>
<evidence type="ECO:0000256" key="4">
    <source>
        <dbReference type="ARBA" id="ARBA00022630"/>
    </source>
</evidence>
<accession>A0ABQ0A7A3</accession>
<keyword evidence="9 15" id="KW-0418">Kinase</keyword>
<comment type="similarity">
    <text evidence="15">Belongs to the ribF family.</text>
</comment>
<evidence type="ECO:0000256" key="6">
    <source>
        <dbReference type="ARBA" id="ARBA00022679"/>
    </source>
</evidence>
<comment type="function">
    <text evidence="1">Catalyzes the phosphorylation of riboflavin to FMN followed by the adenylation of FMN to FAD.</text>
</comment>
<keyword evidence="12" id="KW-0511">Multifunctional enzyme</keyword>
<dbReference type="EMBL" id="BAABWN010000003">
    <property type="protein sequence ID" value="GAA6167541.1"/>
    <property type="molecule type" value="Genomic_DNA"/>
</dbReference>
<evidence type="ECO:0000256" key="2">
    <source>
        <dbReference type="ARBA" id="ARBA00004726"/>
    </source>
</evidence>
<comment type="pathway">
    <text evidence="2 15">Cofactor biosynthesis; FAD biosynthesis; FAD from FMN: step 1/1.</text>
</comment>
<dbReference type="InterPro" id="IPR014729">
    <property type="entry name" value="Rossmann-like_a/b/a_fold"/>
</dbReference>
<evidence type="ECO:0000256" key="1">
    <source>
        <dbReference type="ARBA" id="ARBA00002121"/>
    </source>
</evidence>
<dbReference type="EC" id="2.7.1.26" evidence="15"/>
<dbReference type="SMART" id="SM00904">
    <property type="entry name" value="Flavokinase"/>
    <property type="match status" value="1"/>
</dbReference>
<dbReference type="CDD" id="cd02064">
    <property type="entry name" value="FAD_synthetase_N"/>
    <property type="match status" value="1"/>
</dbReference>
<dbReference type="InterPro" id="IPR015865">
    <property type="entry name" value="Riboflavin_kinase_bac/euk"/>
</dbReference>
<evidence type="ECO:0000259" key="16">
    <source>
        <dbReference type="SMART" id="SM00904"/>
    </source>
</evidence>
<proteinExistence type="inferred from homology"/>
<dbReference type="InterPro" id="IPR002606">
    <property type="entry name" value="Riboflavin_kinase_bac"/>
</dbReference>
<evidence type="ECO:0000256" key="15">
    <source>
        <dbReference type="PIRNR" id="PIRNR004491"/>
    </source>
</evidence>
<dbReference type="NCBIfam" id="NF004159">
    <property type="entry name" value="PRK05627.1-2"/>
    <property type="match status" value="1"/>
</dbReference>
<dbReference type="NCBIfam" id="TIGR00083">
    <property type="entry name" value="ribF"/>
    <property type="match status" value="1"/>
</dbReference>
<evidence type="ECO:0000313" key="17">
    <source>
        <dbReference type="EMBL" id="GAA6167541.1"/>
    </source>
</evidence>
<dbReference type="PIRSF" id="PIRSF004491">
    <property type="entry name" value="FAD_Synth"/>
    <property type="match status" value="1"/>
</dbReference>
<evidence type="ECO:0000313" key="18">
    <source>
        <dbReference type="Proteomes" id="UP001465153"/>
    </source>
</evidence>
<dbReference type="SUPFAM" id="SSF52374">
    <property type="entry name" value="Nucleotidylyl transferase"/>
    <property type="match status" value="1"/>
</dbReference>
<evidence type="ECO:0000256" key="12">
    <source>
        <dbReference type="ARBA" id="ARBA00023268"/>
    </source>
</evidence>
<dbReference type="NCBIfam" id="NF004160">
    <property type="entry name" value="PRK05627.1-3"/>
    <property type="match status" value="1"/>
</dbReference>
<comment type="caution">
    <text evidence="17">The sequence shown here is derived from an EMBL/GenBank/DDBJ whole genome shotgun (WGS) entry which is preliminary data.</text>
</comment>
<evidence type="ECO:0000256" key="5">
    <source>
        <dbReference type="ARBA" id="ARBA00022643"/>
    </source>
</evidence>
<keyword evidence="6 15" id="KW-0808">Transferase</keyword>
<gene>
    <name evidence="17" type="primary">ribF</name>
    <name evidence="17" type="ORF">NBRC116591_13510</name>
</gene>
<evidence type="ECO:0000256" key="11">
    <source>
        <dbReference type="ARBA" id="ARBA00022840"/>
    </source>
</evidence>
<dbReference type="InterPro" id="IPR023465">
    <property type="entry name" value="Riboflavin_kinase_dom_sf"/>
</dbReference>
<keyword evidence="10 15" id="KW-0274">FAD</keyword>
<evidence type="ECO:0000256" key="14">
    <source>
        <dbReference type="ARBA" id="ARBA00049494"/>
    </source>
</evidence>
<keyword evidence="7 15" id="KW-0548">Nucleotidyltransferase</keyword>
<comment type="catalytic activity">
    <reaction evidence="13 15">
        <text>riboflavin + ATP = FMN + ADP + H(+)</text>
        <dbReference type="Rhea" id="RHEA:14357"/>
        <dbReference type="ChEBI" id="CHEBI:15378"/>
        <dbReference type="ChEBI" id="CHEBI:30616"/>
        <dbReference type="ChEBI" id="CHEBI:57986"/>
        <dbReference type="ChEBI" id="CHEBI:58210"/>
        <dbReference type="ChEBI" id="CHEBI:456216"/>
        <dbReference type="EC" id="2.7.1.26"/>
    </reaction>
</comment>
<evidence type="ECO:0000256" key="9">
    <source>
        <dbReference type="ARBA" id="ARBA00022777"/>
    </source>
</evidence>
<evidence type="ECO:0000256" key="3">
    <source>
        <dbReference type="ARBA" id="ARBA00005201"/>
    </source>
</evidence>
<feature type="domain" description="Riboflavin kinase" evidence="16">
    <location>
        <begin position="194"/>
        <end position="319"/>
    </location>
</feature>
<keyword evidence="5 15" id="KW-0288">FMN</keyword>
<dbReference type="NCBIfam" id="NF004162">
    <property type="entry name" value="PRK05627.1-5"/>
    <property type="match status" value="1"/>
</dbReference>
<reference evidence="17 18" key="1">
    <citation type="submission" date="2024-04" db="EMBL/GenBank/DDBJ databases">
        <title>Draft genome sequence of Sessilibacter corallicola NBRC 116591.</title>
        <authorList>
            <person name="Miyakawa T."/>
            <person name="Kusuya Y."/>
            <person name="Miura T."/>
        </authorList>
    </citation>
    <scope>NUCLEOTIDE SEQUENCE [LARGE SCALE GENOMIC DNA]</scope>
    <source>
        <strain evidence="17 18">KU-00831-HH</strain>
    </source>
</reference>
<evidence type="ECO:0000256" key="8">
    <source>
        <dbReference type="ARBA" id="ARBA00022741"/>
    </source>
</evidence>
<keyword evidence="4 15" id="KW-0285">Flavoprotein</keyword>
<dbReference type="Pfam" id="PF06574">
    <property type="entry name" value="FAD_syn"/>
    <property type="match status" value="1"/>
</dbReference>
<dbReference type="SUPFAM" id="SSF82114">
    <property type="entry name" value="Riboflavin kinase-like"/>
    <property type="match status" value="1"/>
</dbReference>
<dbReference type="EC" id="2.7.7.2" evidence="15"/>
<dbReference type="PANTHER" id="PTHR22749:SF6">
    <property type="entry name" value="RIBOFLAVIN KINASE"/>
    <property type="match status" value="1"/>
</dbReference>
<comment type="catalytic activity">
    <reaction evidence="14 15">
        <text>FMN + ATP + H(+) = FAD + diphosphate</text>
        <dbReference type="Rhea" id="RHEA:17237"/>
        <dbReference type="ChEBI" id="CHEBI:15378"/>
        <dbReference type="ChEBI" id="CHEBI:30616"/>
        <dbReference type="ChEBI" id="CHEBI:33019"/>
        <dbReference type="ChEBI" id="CHEBI:57692"/>
        <dbReference type="ChEBI" id="CHEBI:58210"/>
        <dbReference type="EC" id="2.7.7.2"/>
    </reaction>
</comment>
<dbReference type="InterPro" id="IPR023468">
    <property type="entry name" value="Riboflavin_kinase"/>
</dbReference>
<sequence>MIVVDKKGKSKSELIRGLHNIRDRHRGNVVTLGSFDGVHLGHQHVINHLIDKSNEYGVPSVVVIFEPQPLEFLAPERAPARLMRFREKVNALFDAGVDRVFCLHFDQYLSALSAEDFCRKVLIDGLGTKYLVVGDDFRFGHDRKGDFEFLCCQGELFDFGVSDTKTHQHSGERVSSTRIRGCLAKGDVEEAGKLLGRPYSMSGRVVYGNQIGRKLGVPTANVGLRRHRTPLSGVFAVKVKLPNSAECFGVANVGVRPSVDGIAKPILEVHLFDFSGNLYGSRIDVEFCQKIRDEKKFESLDILKENIESDIACAKRIFNLS</sequence>
<keyword evidence="18" id="KW-1185">Reference proteome</keyword>
<protein>
    <recommendedName>
        <fullName evidence="15">Riboflavin biosynthesis protein</fullName>
    </recommendedName>
    <domain>
        <recommendedName>
            <fullName evidence="15">Riboflavin kinase</fullName>
            <ecNumber evidence="15">2.7.1.26</ecNumber>
        </recommendedName>
        <alternativeName>
            <fullName evidence="15">Flavokinase</fullName>
        </alternativeName>
    </domain>
    <domain>
        <recommendedName>
            <fullName evidence="15">FMN adenylyltransferase</fullName>
            <ecNumber evidence="15">2.7.7.2</ecNumber>
        </recommendedName>
        <alternativeName>
            <fullName evidence="15">FAD pyrophosphorylase</fullName>
        </alternativeName>
        <alternativeName>
            <fullName evidence="15">FAD synthase</fullName>
        </alternativeName>
    </domain>
</protein>
<dbReference type="GO" id="GO:0016301">
    <property type="term" value="F:kinase activity"/>
    <property type="evidence" value="ECO:0007669"/>
    <property type="project" value="UniProtKB-KW"/>
</dbReference>
<dbReference type="NCBIfam" id="NF004163">
    <property type="entry name" value="PRK05627.1-6"/>
    <property type="match status" value="1"/>
</dbReference>
<dbReference type="Gene3D" id="2.40.30.30">
    <property type="entry name" value="Riboflavin kinase-like"/>
    <property type="match status" value="1"/>
</dbReference>
<dbReference type="Pfam" id="PF01687">
    <property type="entry name" value="Flavokinase"/>
    <property type="match status" value="1"/>
</dbReference>
<dbReference type="InterPro" id="IPR015864">
    <property type="entry name" value="FAD_synthase"/>
</dbReference>
<keyword evidence="8 15" id="KW-0547">Nucleotide-binding</keyword>
<dbReference type="Gene3D" id="3.40.50.620">
    <property type="entry name" value="HUPs"/>
    <property type="match status" value="1"/>
</dbReference>
<dbReference type="PANTHER" id="PTHR22749">
    <property type="entry name" value="RIBOFLAVIN KINASE/FMN ADENYLYLTRANSFERASE"/>
    <property type="match status" value="1"/>
</dbReference>
<organism evidence="17 18">
    <name type="scientific">Sessilibacter corallicola</name>
    <dbReference type="NCBI Taxonomy" id="2904075"/>
    <lineage>
        <taxon>Bacteria</taxon>
        <taxon>Pseudomonadati</taxon>
        <taxon>Pseudomonadota</taxon>
        <taxon>Gammaproteobacteria</taxon>
        <taxon>Cellvibrionales</taxon>
        <taxon>Cellvibrionaceae</taxon>
        <taxon>Sessilibacter</taxon>
    </lineage>
</organism>
<evidence type="ECO:0000256" key="10">
    <source>
        <dbReference type="ARBA" id="ARBA00022827"/>
    </source>
</evidence>